<feature type="transmembrane region" description="Helical" evidence="8">
    <location>
        <begin position="42"/>
        <end position="64"/>
    </location>
</feature>
<evidence type="ECO:0000256" key="4">
    <source>
        <dbReference type="ARBA" id="ARBA00022927"/>
    </source>
</evidence>
<proteinExistence type="inferred from homology"/>
<organism evidence="9">
    <name type="scientific">Chlamydomonas euryale</name>
    <dbReference type="NCBI Taxonomy" id="1486919"/>
    <lineage>
        <taxon>Eukaryota</taxon>
        <taxon>Viridiplantae</taxon>
        <taxon>Chlorophyta</taxon>
        <taxon>core chlorophytes</taxon>
        <taxon>Chlorophyceae</taxon>
        <taxon>CS clade</taxon>
        <taxon>Chlamydomonadales</taxon>
        <taxon>Chlamydomonadaceae</taxon>
        <taxon>Chlamydomonas</taxon>
    </lineage>
</organism>
<dbReference type="AlphaFoldDB" id="A0A7R9YT22"/>
<comment type="similarity">
    <text evidence="7 8">Belongs to the SFT2 family.</text>
</comment>
<protein>
    <recommendedName>
        <fullName evidence="8">Vesicle transport protein</fullName>
    </recommendedName>
</protein>
<dbReference type="GO" id="GO:0012505">
    <property type="term" value="C:endomembrane system"/>
    <property type="evidence" value="ECO:0007669"/>
    <property type="project" value="UniProtKB-ARBA"/>
</dbReference>
<accession>A0A7R9YT22</accession>
<evidence type="ECO:0000256" key="3">
    <source>
        <dbReference type="ARBA" id="ARBA00022692"/>
    </source>
</evidence>
<gene>
    <name evidence="9" type="ORF">CEUR00632_LOCUS3856</name>
</gene>
<comment type="function">
    <text evidence="8">May be involved in fusion of retrograde transport vesicles derived from an endocytic compartment with the Golgi complex.</text>
</comment>
<reference evidence="9" key="1">
    <citation type="submission" date="2021-01" db="EMBL/GenBank/DDBJ databases">
        <authorList>
            <person name="Corre E."/>
            <person name="Pelletier E."/>
            <person name="Niang G."/>
            <person name="Scheremetjew M."/>
            <person name="Finn R."/>
            <person name="Kale V."/>
            <person name="Holt S."/>
            <person name="Cochrane G."/>
            <person name="Meng A."/>
            <person name="Brown T."/>
            <person name="Cohen L."/>
        </authorList>
    </citation>
    <scope>NUCLEOTIDE SEQUENCE</scope>
    <source>
        <strain evidence="9">CCMP219</strain>
    </source>
</reference>
<name>A0A7R9YT22_9CHLO</name>
<feature type="transmembrane region" description="Helical" evidence="8">
    <location>
        <begin position="131"/>
        <end position="152"/>
    </location>
</feature>
<dbReference type="PANTHER" id="PTHR23137:SF6">
    <property type="entry name" value="VESICLE TRANSPORT PROTEIN"/>
    <property type="match status" value="1"/>
</dbReference>
<dbReference type="InterPro" id="IPR011691">
    <property type="entry name" value="Vesicle_transpt_SFT2"/>
</dbReference>
<evidence type="ECO:0000256" key="6">
    <source>
        <dbReference type="ARBA" id="ARBA00023136"/>
    </source>
</evidence>
<keyword evidence="5 8" id="KW-1133">Transmembrane helix</keyword>
<evidence type="ECO:0000256" key="8">
    <source>
        <dbReference type="RuleBase" id="RU363111"/>
    </source>
</evidence>
<dbReference type="GO" id="GO:0016020">
    <property type="term" value="C:membrane"/>
    <property type="evidence" value="ECO:0007669"/>
    <property type="project" value="UniProtKB-SubCell"/>
</dbReference>
<dbReference type="GO" id="GO:0005737">
    <property type="term" value="C:cytoplasm"/>
    <property type="evidence" value="ECO:0007669"/>
    <property type="project" value="UniProtKB-ARBA"/>
</dbReference>
<sequence>MAAIASDLMHQVKQATRSQDSQERSLLQDAEDGCNLSWKERFIGFGVCVASGIALSIISIPFLWIGNIALFAILYSVGSVTSIASTMFLMGPLRQIQRMFENHRIYATVTFLAAIVATLLVAFLLENAALCIVLLVIQMCALAWYCITWIPGAQTAVASAFK</sequence>
<evidence type="ECO:0000256" key="7">
    <source>
        <dbReference type="ARBA" id="ARBA00025800"/>
    </source>
</evidence>
<feature type="transmembrane region" description="Helical" evidence="8">
    <location>
        <begin position="70"/>
        <end position="93"/>
    </location>
</feature>
<feature type="transmembrane region" description="Helical" evidence="8">
    <location>
        <begin position="105"/>
        <end position="125"/>
    </location>
</feature>
<dbReference type="Pfam" id="PF04178">
    <property type="entry name" value="Got1"/>
    <property type="match status" value="1"/>
</dbReference>
<evidence type="ECO:0000256" key="1">
    <source>
        <dbReference type="ARBA" id="ARBA00004141"/>
    </source>
</evidence>
<dbReference type="PANTHER" id="PTHR23137">
    <property type="entry name" value="VESICLE TRANSPORT PROTEIN-RELATED"/>
    <property type="match status" value="1"/>
</dbReference>
<dbReference type="EMBL" id="HBEC01008397">
    <property type="protein sequence ID" value="CAD8283821.1"/>
    <property type="molecule type" value="Transcribed_RNA"/>
</dbReference>
<dbReference type="GO" id="GO:0015031">
    <property type="term" value="P:protein transport"/>
    <property type="evidence" value="ECO:0007669"/>
    <property type="project" value="UniProtKB-KW"/>
</dbReference>
<comment type="subcellular location">
    <subcellularLocation>
        <location evidence="1 8">Membrane</location>
        <topology evidence="1 8">Multi-pass membrane protein</topology>
    </subcellularLocation>
</comment>
<evidence type="ECO:0000313" key="9">
    <source>
        <dbReference type="EMBL" id="CAD8283821.1"/>
    </source>
</evidence>
<dbReference type="InterPro" id="IPR007305">
    <property type="entry name" value="Vesicle_transpt_Got1/SFT2"/>
</dbReference>
<keyword evidence="6 8" id="KW-0472">Membrane</keyword>
<keyword evidence="4 8" id="KW-0653">Protein transport</keyword>
<keyword evidence="2 8" id="KW-0813">Transport</keyword>
<evidence type="ECO:0000256" key="5">
    <source>
        <dbReference type="ARBA" id="ARBA00022989"/>
    </source>
</evidence>
<keyword evidence="3 8" id="KW-0812">Transmembrane</keyword>
<evidence type="ECO:0000256" key="2">
    <source>
        <dbReference type="ARBA" id="ARBA00022448"/>
    </source>
</evidence>
<dbReference type="GO" id="GO:0016192">
    <property type="term" value="P:vesicle-mediated transport"/>
    <property type="evidence" value="ECO:0007669"/>
    <property type="project" value="InterPro"/>
</dbReference>